<evidence type="ECO:0000256" key="2">
    <source>
        <dbReference type="ARBA" id="ARBA00007391"/>
    </source>
</evidence>
<comment type="subcellular location">
    <subcellularLocation>
        <location evidence="1 13">Cytoplasm</location>
    </subcellularLocation>
</comment>
<keyword evidence="7 13" id="KW-0548">Nucleotidyltransferase</keyword>
<dbReference type="SMART" id="SM00481">
    <property type="entry name" value="POLIIIAc"/>
    <property type="match status" value="1"/>
</dbReference>
<dbReference type="PATRIC" id="fig|13690.10.peg.1489"/>
<dbReference type="NCBIfam" id="TIGR00594">
    <property type="entry name" value="polc"/>
    <property type="match status" value="1"/>
</dbReference>
<dbReference type="CDD" id="cd07434">
    <property type="entry name" value="PHP_PolIIIA_DnaE2"/>
    <property type="match status" value="1"/>
</dbReference>
<evidence type="ECO:0000256" key="7">
    <source>
        <dbReference type="ARBA" id="ARBA00022695"/>
    </source>
</evidence>
<dbReference type="Pfam" id="PF17657">
    <property type="entry name" value="DNA_pol3_finger"/>
    <property type="match status" value="1"/>
</dbReference>
<gene>
    <name evidence="16" type="primary">dnaE2_1</name>
    <name evidence="13" type="synonym">dnaE2</name>
    <name evidence="16" type="ORF">CP98_01442</name>
</gene>
<evidence type="ECO:0000256" key="10">
    <source>
        <dbReference type="ARBA" id="ARBA00022932"/>
    </source>
</evidence>
<dbReference type="InterPro" id="IPR040982">
    <property type="entry name" value="DNA_pol3_finger"/>
</dbReference>
<comment type="function">
    <text evidence="13">DNA polymerase involved in damage-induced mutagenesis and translesion synthesis (TLS). It is not the major replicative DNA polymerase.</text>
</comment>
<keyword evidence="10 13" id="KW-0239">DNA-directed DNA polymerase</keyword>
<evidence type="ECO:0000256" key="8">
    <source>
        <dbReference type="ARBA" id="ARBA00022705"/>
    </source>
</evidence>
<evidence type="ECO:0000256" key="12">
    <source>
        <dbReference type="ARBA" id="ARBA00049244"/>
    </source>
</evidence>
<dbReference type="RefSeq" id="WP_037518298.1">
    <property type="nucleotide sequence ID" value="NZ_JGVR01000007.1"/>
</dbReference>
<evidence type="ECO:0000256" key="13">
    <source>
        <dbReference type="HAMAP-Rule" id="MF_01902"/>
    </source>
</evidence>
<keyword evidence="11 13" id="KW-0234">DNA repair</keyword>
<comment type="similarity">
    <text evidence="2 13">Belongs to the DNA polymerase type-C family. DnaE2 subfamily.</text>
</comment>
<dbReference type="InterPro" id="IPR004013">
    <property type="entry name" value="PHP_dom"/>
</dbReference>
<feature type="region of interest" description="Disordered" evidence="14">
    <location>
        <begin position="1"/>
        <end position="43"/>
    </location>
</feature>
<accession>A0A084EPA0</accession>
<dbReference type="Pfam" id="PF01336">
    <property type="entry name" value="tRNA_anti-codon"/>
    <property type="match status" value="1"/>
</dbReference>
<dbReference type="InterPro" id="IPR011708">
    <property type="entry name" value="DNA_pol3_alpha_NTPase_dom"/>
</dbReference>
<evidence type="ECO:0000256" key="1">
    <source>
        <dbReference type="ARBA" id="ARBA00004496"/>
    </source>
</evidence>
<comment type="caution">
    <text evidence="16">The sequence shown here is derived from an EMBL/GenBank/DDBJ whole genome shotgun (WGS) entry which is preliminary data.</text>
</comment>
<evidence type="ECO:0000259" key="15">
    <source>
        <dbReference type="SMART" id="SM00481"/>
    </source>
</evidence>
<dbReference type="NCBIfam" id="NF004225">
    <property type="entry name" value="PRK05672.1"/>
    <property type="match status" value="1"/>
</dbReference>
<dbReference type="InterPro" id="IPR004805">
    <property type="entry name" value="DnaE2/DnaE/PolC"/>
</dbReference>
<feature type="domain" description="Polymerase/histidinol phosphatase N-terminal" evidence="15">
    <location>
        <begin position="46"/>
        <end position="144"/>
    </location>
</feature>
<feature type="compositionally biased region" description="Basic and acidic residues" evidence="14">
    <location>
        <begin position="1176"/>
        <end position="1190"/>
    </location>
</feature>
<name>A0A084EPA0_SPHYA</name>
<comment type="catalytic activity">
    <reaction evidence="12 13">
        <text>DNA(n) + a 2'-deoxyribonucleoside 5'-triphosphate = DNA(n+1) + diphosphate</text>
        <dbReference type="Rhea" id="RHEA:22508"/>
        <dbReference type="Rhea" id="RHEA-COMP:17339"/>
        <dbReference type="Rhea" id="RHEA-COMP:17340"/>
        <dbReference type="ChEBI" id="CHEBI:33019"/>
        <dbReference type="ChEBI" id="CHEBI:61560"/>
        <dbReference type="ChEBI" id="CHEBI:173112"/>
        <dbReference type="EC" id="2.7.7.7"/>
    </reaction>
</comment>
<dbReference type="CDD" id="cd04485">
    <property type="entry name" value="DnaE_OBF"/>
    <property type="match status" value="1"/>
</dbReference>
<dbReference type="Pfam" id="PF14579">
    <property type="entry name" value="HHH_6"/>
    <property type="match status" value="1"/>
</dbReference>
<proteinExistence type="inferred from homology"/>
<dbReference type="InterPro" id="IPR029460">
    <property type="entry name" value="DNAPol_HHH"/>
</dbReference>
<evidence type="ECO:0000256" key="6">
    <source>
        <dbReference type="ARBA" id="ARBA00022679"/>
    </source>
</evidence>
<evidence type="ECO:0000256" key="4">
    <source>
        <dbReference type="ARBA" id="ARBA00017273"/>
    </source>
</evidence>
<dbReference type="GO" id="GO:0003887">
    <property type="term" value="F:DNA-directed DNA polymerase activity"/>
    <property type="evidence" value="ECO:0007669"/>
    <property type="project" value="UniProtKB-UniRule"/>
</dbReference>
<dbReference type="eggNOG" id="COG0587">
    <property type="taxonomic scope" value="Bacteria"/>
</dbReference>
<feature type="compositionally biased region" description="Basic and acidic residues" evidence="14">
    <location>
        <begin position="11"/>
        <end position="32"/>
    </location>
</feature>
<dbReference type="InterPro" id="IPR004365">
    <property type="entry name" value="NA-bd_OB_tRNA"/>
</dbReference>
<evidence type="ECO:0000313" key="17">
    <source>
        <dbReference type="Proteomes" id="UP000028534"/>
    </source>
</evidence>
<dbReference type="Proteomes" id="UP000028534">
    <property type="component" value="Unassembled WGS sequence"/>
</dbReference>
<dbReference type="GO" id="GO:0003676">
    <property type="term" value="F:nucleic acid binding"/>
    <property type="evidence" value="ECO:0007669"/>
    <property type="project" value="InterPro"/>
</dbReference>
<dbReference type="STRING" id="13690.AX777_13260"/>
<dbReference type="InterPro" id="IPR023073">
    <property type="entry name" value="DnaE2"/>
</dbReference>
<dbReference type="Gene3D" id="1.10.150.870">
    <property type="match status" value="1"/>
</dbReference>
<dbReference type="PANTHER" id="PTHR32294">
    <property type="entry name" value="DNA POLYMERASE III SUBUNIT ALPHA"/>
    <property type="match status" value="1"/>
</dbReference>
<dbReference type="AlphaFoldDB" id="A0A084EPA0"/>
<sequence length="1190" mass="133123">MSGRRPPPDPAKPRSIDRRELNAIEAAREKTKPAPPRPAPAEPPFAELVSISNYSFLHGASHPADLVGEAIALGFKAIGLADRNSVAGVVRAYVALRDAPEKARARLLEDKKARGEPESMTPEEEADCETDLRLIVGARLVFVDGTPDIIVYPASRQGWGKLTRLLTKGNIKAIKGDCILHFADMLDYLDDWRMIILPLSTAQAQQEHDAPPDYAFEDEAIPVPSRHLRLVPPASPPSWQEAARQLQHRVPGRVWLGLSMRYQGRDARHVAMMQAVSRDIGIPLIATNDILYATSCTRPLQDVLTCIREGVTLKRAGTRLQANAERHMKSPTEMARLFADCPDALAETIRFIDGIDFTLKDLSYEYPHEPVPAGWSPDAWLEDMVRRCARRRYGRQLPPKVRALIGQELRLIRRQNYAYYFLTVHDLVRFARAQKPPILCQGRGSAANSIVCFLLGVTSIDPMEHDLLFSRFVSEERNEPPDIDVDFEHERREEVMQYIYRRYGRARAGIAATVIHYRSRSALREVAKVLGLSEDVVMHLSATVWGSYSGDLGDARFVDAGFALDNGEIQRLRTLVQQLIKAPFPRHLSQHVGGFVLTQDRLDETVPIHNAAMADRSFIEWDKDDIDALNLMKVDVLALGMLSCIRRAYALMNQHGLGRHDLTVDLQSRDPAIYDMLSKGDSIGVFQVESRAQINMLPRLKPRNLYDLTVQVAIVRPGPIEGDMVHPYLRRRCGEEKVDYPSPDIAFGPPDELRKLLKDTYGVPLFQEQAMKLAIVAAGFSSSEANQLRRAMATFRNVGTIHHFREKMINGMTARGYEAEFAARCFKQIEGFGSYGFPESHALSFARLVYVSAWIKCHQPAIFACALLNSQPMGFYAPAQLVRDAREHGVAIHDVDVNMSGWDNGLEPLLRSRRADKGEGTGRALALRLGLRQVDGFREQWAAQMVAARAQGGLFTSIEDMARRAGLPARALRLLADADACRSLGQDRRTALWEARRTPSDELPLFAAARRHDRAARELGEETDAMLPAMPLAEQVMDDYAVTRLSLKGHPMQFLRPVFAAEGVLSCAQTSAAKNGTRVRTAGVVLVRQRPGKGNAVFITIEDETGITNILLWARLFELQRRPVMASRLMLVEGEVQRSKEGVVHLMASRIHDRTADLNRLSQSEPPIQAAPAARHPRDVRILPKSRDFH</sequence>
<feature type="compositionally biased region" description="Pro residues" evidence="14">
    <location>
        <begin position="33"/>
        <end position="43"/>
    </location>
</feature>
<evidence type="ECO:0000256" key="5">
    <source>
        <dbReference type="ARBA" id="ARBA00022490"/>
    </source>
</evidence>
<evidence type="ECO:0000256" key="3">
    <source>
        <dbReference type="ARBA" id="ARBA00012417"/>
    </source>
</evidence>
<dbReference type="PANTHER" id="PTHR32294:SF4">
    <property type="entry name" value="ERROR-PRONE DNA POLYMERASE"/>
    <property type="match status" value="1"/>
</dbReference>
<dbReference type="GO" id="GO:0008408">
    <property type="term" value="F:3'-5' exonuclease activity"/>
    <property type="evidence" value="ECO:0007669"/>
    <property type="project" value="InterPro"/>
</dbReference>
<dbReference type="Gene3D" id="3.20.20.140">
    <property type="entry name" value="Metal-dependent hydrolases"/>
    <property type="match status" value="1"/>
</dbReference>
<keyword evidence="8 13" id="KW-0235">DNA replication</keyword>
<evidence type="ECO:0000256" key="11">
    <source>
        <dbReference type="ARBA" id="ARBA00023204"/>
    </source>
</evidence>
<dbReference type="InterPro" id="IPR003141">
    <property type="entry name" value="Pol/His_phosphatase_N"/>
</dbReference>
<dbReference type="GO" id="GO:0005737">
    <property type="term" value="C:cytoplasm"/>
    <property type="evidence" value="ECO:0007669"/>
    <property type="project" value="UniProtKB-SubCell"/>
</dbReference>
<dbReference type="EC" id="2.7.7.7" evidence="3 13"/>
<dbReference type="GO" id="GO:0006260">
    <property type="term" value="P:DNA replication"/>
    <property type="evidence" value="ECO:0007669"/>
    <property type="project" value="UniProtKB-KW"/>
</dbReference>
<keyword evidence="5 13" id="KW-0963">Cytoplasm</keyword>
<evidence type="ECO:0000256" key="9">
    <source>
        <dbReference type="ARBA" id="ARBA00022763"/>
    </source>
</evidence>
<organism evidence="16 17">
    <name type="scientific">Sphingobium yanoikuyae</name>
    <name type="common">Sphingomonas yanoikuyae</name>
    <dbReference type="NCBI Taxonomy" id="13690"/>
    <lineage>
        <taxon>Bacteria</taxon>
        <taxon>Pseudomonadati</taxon>
        <taxon>Pseudomonadota</taxon>
        <taxon>Alphaproteobacteria</taxon>
        <taxon>Sphingomonadales</taxon>
        <taxon>Sphingomonadaceae</taxon>
        <taxon>Sphingobium</taxon>
    </lineage>
</organism>
<dbReference type="Pfam" id="PF07733">
    <property type="entry name" value="DNA_pol3_alpha"/>
    <property type="match status" value="1"/>
</dbReference>
<dbReference type="Pfam" id="PF02811">
    <property type="entry name" value="PHP"/>
    <property type="match status" value="1"/>
</dbReference>
<dbReference type="GO" id="GO:0006281">
    <property type="term" value="P:DNA repair"/>
    <property type="evidence" value="ECO:0007669"/>
    <property type="project" value="UniProtKB-UniRule"/>
</dbReference>
<keyword evidence="9 13" id="KW-0227">DNA damage</keyword>
<dbReference type="EMBL" id="JGVR01000007">
    <property type="protein sequence ID" value="KEZ19792.1"/>
    <property type="molecule type" value="Genomic_DNA"/>
</dbReference>
<dbReference type="HAMAP" id="MF_01902">
    <property type="entry name" value="DNApol_error_prone"/>
    <property type="match status" value="1"/>
</dbReference>
<protein>
    <recommendedName>
        <fullName evidence="4 13">Error-prone DNA polymerase</fullName>
        <ecNumber evidence="3 13">2.7.7.7</ecNumber>
    </recommendedName>
</protein>
<feature type="region of interest" description="Disordered" evidence="14">
    <location>
        <begin position="1160"/>
        <end position="1190"/>
    </location>
</feature>
<keyword evidence="6 13" id="KW-0808">Transferase</keyword>
<evidence type="ECO:0000256" key="14">
    <source>
        <dbReference type="SAM" id="MobiDB-lite"/>
    </source>
</evidence>
<reference evidence="16 17" key="1">
    <citation type="submission" date="2014-03" db="EMBL/GenBank/DDBJ databases">
        <title>Genome sequence of Sphingobium yanoikuyae B1.</title>
        <authorList>
            <person name="Gan H.M."/>
            <person name="Gan H.Y."/>
            <person name="Savka M.A."/>
        </authorList>
    </citation>
    <scope>NUCLEOTIDE SEQUENCE [LARGE SCALE GENOMIC DNA]</scope>
    <source>
        <strain evidence="16 17">B1</strain>
    </source>
</reference>
<evidence type="ECO:0000313" key="16">
    <source>
        <dbReference type="EMBL" id="KEZ19792.1"/>
    </source>
</evidence>